<proteinExistence type="predicted"/>
<evidence type="ECO:0008006" key="2">
    <source>
        <dbReference type="Google" id="ProtNLM"/>
    </source>
</evidence>
<feature type="non-terminal residue" evidence="1">
    <location>
        <position position="80"/>
    </location>
</feature>
<organism evidence="1">
    <name type="scientific">marine sediment metagenome</name>
    <dbReference type="NCBI Taxonomy" id="412755"/>
    <lineage>
        <taxon>unclassified sequences</taxon>
        <taxon>metagenomes</taxon>
        <taxon>ecological metagenomes</taxon>
    </lineage>
</organism>
<evidence type="ECO:0000313" key="1">
    <source>
        <dbReference type="EMBL" id="GAI77837.1"/>
    </source>
</evidence>
<dbReference type="SUPFAM" id="SSF50998">
    <property type="entry name" value="Quinoprotein alcohol dehydrogenase-like"/>
    <property type="match status" value="1"/>
</dbReference>
<reference evidence="1" key="1">
    <citation type="journal article" date="2014" name="Front. Microbiol.">
        <title>High frequency of phylogenetically diverse reductive dehalogenase-homologous genes in deep subseafloor sedimentary metagenomes.</title>
        <authorList>
            <person name="Kawai M."/>
            <person name="Futagami T."/>
            <person name="Toyoda A."/>
            <person name="Takaki Y."/>
            <person name="Nishi S."/>
            <person name="Hori S."/>
            <person name="Arai W."/>
            <person name="Tsubouchi T."/>
            <person name="Morono Y."/>
            <person name="Uchiyama I."/>
            <person name="Ito T."/>
            <person name="Fujiyama A."/>
            <person name="Inagaki F."/>
            <person name="Takami H."/>
        </authorList>
    </citation>
    <scope>NUCLEOTIDE SEQUENCE</scope>
    <source>
        <strain evidence="1">Expedition CK06-06</strain>
    </source>
</reference>
<name>X1RAQ1_9ZZZZ</name>
<protein>
    <recommendedName>
        <fullName evidence="2">Pyrrolo-quinoline quinone</fullName>
    </recommendedName>
</protein>
<dbReference type="AlphaFoldDB" id="X1RAQ1"/>
<gene>
    <name evidence="1" type="ORF">S12H4_22686</name>
</gene>
<dbReference type="Gene3D" id="2.130.10.10">
    <property type="entry name" value="YVTN repeat-like/Quinoprotein amine dehydrogenase"/>
    <property type="match status" value="1"/>
</dbReference>
<comment type="caution">
    <text evidence="1">The sequence shown here is derived from an EMBL/GenBank/DDBJ whole genome shotgun (WGS) entry which is preliminary data.</text>
</comment>
<sequence>MRCLDAATGRLLWEAPFTGSPSWSRQQPPTIYKNLAVYAFGTGRYAPQGTEKAYIHKGRPIKSPDGAEVMSWIYSHNNPF</sequence>
<dbReference type="EMBL" id="BARW01011883">
    <property type="protein sequence ID" value="GAI77837.1"/>
    <property type="molecule type" value="Genomic_DNA"/>
</dbReference>
<accession>X1RAQ1</accession>
<dbReference type="InterPro" id="IPR015943">
    <property type="entry name" value="WD40/YVTN_repeat-like_dom_sf"/>
</dbReference>
<dbReference type="InterPro" id="IPR011047">
    <property type="entry name" value="Quinoprotein_ADH-like_sf"/>
</dbReference>